<protein>
    <submittedName>
        <fullName evidence="2">Uncharacterized protein</fullName>
    </submittedName>
</protein>
<dbReference type="KEGG" id="aasc:A4S02_10620"/>
<dbReference type="Proteomes" id="UP000175973">
    <property type="component" value="Chromosome"/>
</dbReference>
<feature type="compositionally biased region" description="Basic and acidic residues" evidence="1">
    <location>
        <begin position="36"/>
        <end position="51"/>
    </location>
</feature>
<evidence type="ECO:0000313" key="2">
    <source>
        <dbReference type="EMBL" id="AOW47143.1"/>
    </source>
</evidence>
<keyword evidence="3" id="KW-1185">Reference proteome</keyword>
<organism evidence="2 3">
    <name type="scientific">Acetobacter ascendens</name>
    <dbReference type="NCBI Taxonomy" id="481146"/>
    <lineage>
        <taxon>Bacteria</taxon>
        <taxon>Pseudomonadati</taxon>
        <taxon>Pseudomonadota</taxon>
        <taxon>Alphaproteobacteria</taxon>
        <taxon>Acetobacterales</taxon>
        <taxon>Acetobacteraceae</taxon>
        <taxon>Acetobacter</taxon>
    </lineage>
</organism>
<evidence type="ECO:0000256" key="1">
    <source>
        <dbReference type="SAM" id="MobiDB-lite"/>
    </source>
</evidence>
<reference evidence="3" key="1">
    <citation type="submission" date="2016-04" db="EMBL/GenBank/DDBJ databases">
        <authorList>
            <person name="Jeon C.O."/>
            <person name="Cho G.Y."/>
            <person name="Jeong H.I."/>
            <person name="Kim K.H."/>
        </authorList>
    </citation>
    <scope>NUCLEOTIDE SEQUENCE [LARGE SCALE GENOMIC DNA]</scope>
    <source>
        <strain evidence="3">LMG 1590</strain>
    </source>
</reference>
<proteinExistence type="predicted"/>
<dbReference type="EMBL" id="CP015164">
    <property type="protein sequence ID" value="AOW47143.1"/>
    <property type="molecule type" value="Genomic_DNA"/>
</dbReference>
<feature type="region of interest" description="Disordered" evidence="1">
    <location>
        <begin position="33"/>
        <end position="62"/>
    </location>
</feature>
<evidence type="ECO:0000313" key="3">
    <source>
        <dbReference type="Proteomes" id="UP000175973"/>
    </source>
</evidence>
<dbReference type="AlphaFoldDB" id="A0A1D8QXT1"/>
<accession>A0A1D8QXT1</accession>
<name>A0A1D8QXT1_9PROT</name>
<gene>
    <name evidence="2" type="ORF">A4S02_10620</name>
</gene>
<sequence length="62" mass="7334">MAKAPKRPTSMNAYLRSMQDRKEDRFMSNLTGMTMRDFKKTPQARSIDRDVVALNQQRTKRK</sequence>